<dbReference type="GO" id="GO:0030975">
    <property type="term" value="F:thiamine binding"/>
    <property type="evidence" value="ECO:0007669"/>
    <property type="project" value="InterPro"/>
</dbReference>
<evidence type="ECO:0000313" key="8">
    <source>
        <dbReference type="Proteomes" id="UP000823963"/>
    </source>
</evidence>
<name>A0A9D1UWR8_9LACO</name>
<dbReference type="GO" id="GO:0009229">
    <property type="term" value="P:thiamine diphosphate biosynthetic process"/>
    <property type="evidence" value="ECO:0007669"/>
    <property type="project" value="InterPro"/>
</dbReference>
<dbReference type="SUPFAM" id="SSF63999">
    <property type="entry name" value="Thiamin pyrophosphokinase, catalytic domain"/>
    <property type="match status" value="1"/>
</dbReference>
<dbReference type="GO" id="GO:0004788">
    <property type="term" value="F:thiamine diphosphokinase activity"/>
    <property type="evidence" value="ECO:0007669"/>
    <property type="project" value="UniProtKB-UniRule"/>
</dbReference>
<dbReference type="InterPro" id="IPR036759">
    <property type="entry name" value="TPK_catalytic_sf"/>
</dbReference>
<reference evidence="7" key="2">
    <citation type="submission" date="2021-04" db="EMBL/GenBank/DDBJ databases">
        <authorList>
            <person name="Gilroy R."/>
        </authorList>
    </citation>
    <scope>NUCLEOTIDE SEQUENCE</scope>
    <source>
        <strain evidence="7">6627</strain>
    </source>
</reference>
<accession>A0A9D1UWR8</accession>
<dbReference type="Pfam" id="PF04263">
    <property type="entry name" value="TPK_catalytic"/>
    <property type="match status" value="1"/>
</dbReference>
<dbReference type="GO" id="GO:0005524">
    <property type="term" value="F:ATP binding"/>
    <property type="evidence" value="ECO:0007669"/>
    <property type="project" value="UniProtKB-KW"/>
</dbReference>
<reference evidence="7" key="1">
    <citation type="journal article" date="2021" name="PeerJ">
        <title>Extensive microbial diversity within the chicken gut microbiome revealed by metagenomics and culture.</title>
        <authorList>
            <person name="Gilroy R."/>
            <person name="Ravi A."/>
            <person name="Getino M."/>
            <person name="Pursley I."/>
            <person name="Horton D.L."/>
            <person name="Alikhan N.F."/>
            <person name="Baker D."/>
            <person name="Gharbi K."/>
            <person name="Hall N."/>
            <person name="Watson M."/>
            <person name="Adriaenssens E.M."/>
            <person name="Foster-Nyarko E."/>
            <person name="Jarju S."/>
            <person name="Secka A."/>
            <person name="Antonio M."/>
            <person name="Oren A."/>
            <person name="Chaudhuri R.R."/>
            <person name="La Ragione R."/>
            <person name="Hildebrand F."/>
            <person name="Pallen M.J."/>
        </authorList>
    </citation>
    <scope>NUCLEOTIDE SEQUENCE</scope>
    <source>
        <strain evidence="7">6627</strain>
    </source>
</reference>
<comment type="caution">
    <text evidence="7">The sequence shown here is derived from an EMBL/GenBank/DDBJ whole genome shotgun (WGS) entry which is preliminary data.</text>
</comment>
<dbReference type="PANTHER" id="PTHR41299:SF1">
    <property type="entry name" value="THIAMINE PYROPHOSPHOKINASE"/>
    <property type="match status" value="1"/>
</dbReference>
<keyword evidence="1 7" id="KW-0808">Transferase</keyword>
<dbReference type="GO" id="GO:0016301">
    <property type="term" value="F:kinase activity"/>
    <property type="evidence" value="ECO:0007669"/>
    <property type="project" value="UniProtKB-KW"/>
</dbReference>
<keyword evidence="2" id="KW-0547">Nucleotide-binding</keyword>
<dbReference type="Proteomes" id="UP000823963">
    <property type="component" value="Unassembled WGS sequence"/>
</dbReference>
<evidence type="ECO:0000313" key="7">
    <source>
        <dbReference type="EMBL" id="HIX01754.1"/>
    </source>
</evidence>
<evidence type="ECO:0000256" key="3">
    <source>
        <dbReference type="ARBA" id="ARBA00022777"/>
    </source>
</evidence>
<dbReference type="EC" id="2.7.6.2" evidence="5"/>
<dbReference type="Pfam" id="PF04265">
    <property type="entry name" value="TPK_B1_binding"/>
    <property type="match status" value="1"/>
</dbReference>
<feature type="domain" description="Thiamin pyrophosphokinase thiamin-binding" evidence="6">
    <location>
        <begin position="143"/>
        <end position="207"/>
    </location>
</feature>
<dbReference type="InterPro" id="IPR053149">
    <property type="entry name" value="TPK"/>
</dbReference>
<dbReference type="NCBIfam" id="TIGR01378">
    <property type="entry name" value="thi_PPkinase"/>
    <property type="match status" value="1"/>
</dbReference>
<sequence>MKFNLLSGGPEECIPTEIYQLKAENWCGVDIGAVRLIQHQITPQLAIGDFDTATFSQLQEVQAQSTKTIYRPLKDDITDTELAIRYLIKEYQVDNLTLYGLTGGRMDQLLANLFWVLKPEYHKIIEKIKIIDRWNEIQFFLPGKHCLKKISGMKYLAFIPLSHVKALELTDEKYQLVKTDFEYPTALSSNEFIGNTAHFSFESGILMTVQSKDE</sequence>
<dbReference type="InterPro" id="IPR006282">
    <property type="entry name" value="Thi_PPkinase"/>
</dbReference>
<dbReference type="CDD" id="cd07995">
    <property type="entry name" value="TPK"/>
    <property type="match status" value="1"/>
</dbReference>
<dbReference type="EMBL" id="DXFP01000025">
    <property type="protein sequence ID" value="HIX01754.1"/>
    <property type="molecule type" value="Genomic_DNA"/>
</dbReference>
<evidence type="ECO:0000256" key="2">
    <source>
        <dbReference type="ARBA" id="ARBA00022741"/>
    </source>
</evidence>
<dbReference type="Gene3D" id="3.40.50.10240">
    <property type="entry name" value="Thiamin pyrophosphokinase, catalytic domain"/>
    <property type="match status" value="1"/>
</dbReference>
<gene>
    <name evidence="7" type="ORF">H9861_03270</name>
</gene>
<evidence type="ECO:0000256" key="4">
    <source>
        <dbReference type="ARBA" id="ARBA00022840"/>
    </source>
</evidence>
<proteinExistence type="predicted"/>
<dbReference type="PANTHER" id="PTHR41299">
    <property type="entry name" value="THIAMINE PYROPHOSPHOKINASE"/>
    <property type="match status" value="1"/>
</dbReference>
<organism evidence="7 8">
    <name type="scientific">Candidatus Ligilactobacillus excrementigallinarum</name>
    <dbReference type="NCBI Taxonomy" id="2838641"/>
    <lineage>
        <taxon>Bacteria</taxon>
        <taxon>Bacillati</taxon>
        <taxon>Bacillota</taxon>
        <taxon>Bacilli</taxon>
        <taxon>Lactobacillales</taxon>
        <taxon>Lactobacillaceae</taxon>
        <taxon>Ligilactobacillus</taxon>
    </lineage>
</organism>
<dbReference type="InterPro" id="IPR007371">
    <property type="entry name" value="TPK_catalytic"/>
</dbReference>
<keyword evidence="3" id="KW-0418">Kinase</keyword>
<dbReference type="GO" id="GO:0006772">
    <property type="term" value="P:thiamine metabolic process"/>
    <property type="evidence" value="ECO:0007669"/>
    <property type="project" value="UniProtKB-UniRule"/>
</dbReference>
<evidence type="ECO:0000256" key="1">
    <source>
        <dbReference type="ARBA" id="ARBA00022679"/>
    </source>
</evidence>
<keyword evidence="4" id="KW-0067">ATP-binding</keyword>
<evidence type="ECO:0000259" key="6">
    <source>
        <dbReference type="SMART" id="SM00983"/>
    </source>
</evidence>
<dbReference type="SMART" id="SM00983">
    <property type="entry name" value="TPK_B1_binding"/>
    <property type="match status" value="1"/>
</dbReference>
<evidence type="ECO:0000256" key="5">
    <source>
        <dbReference type="NCBIfam" id="TIGR01378"/>
    </source>
</evidence>
<protein>
    <recommendedName>
        <fullName evidence="5">Thiamine diphosphokinase</fullName>
        <ecNumber evidence="5">2.7.6.2</ecNumber>
    </recommendedName>
</protein>
<dbReference type="InterPro" id="IPR007373">
    <property type="entry name" value="Thiamin_PyroPKinase_B1-bd"/>
</dbReference>
<dbReference type="AlphaFoldDB" id="A0A9D1UWR8"/>